<keyword evidence="2" id="KW-1185">Reference proteome</keyword>
<evidence type="ECO:0000313" key="2">
    <source>
        <dbReference type="Proteomes" id="UP000057737"/>
    </source>
</evidence>
<reference evidence="1 2" key="1">
    <citation type="submission" date="2015-11" db="EMBL/GenBank/DDBJ databases">
        <title>Draft Genome Sequence of the Strain BR 10303 (Bradyrhizobium sp.) isolated from nodules of Centrolobium paraense.</title>
        <authorList>
            <person name="Zelli J.E."/>
            <person name="Simoes-Araujo J.L."/>
            <person name="Barauna A.C."/>
            <person name="Silva K."/>
        </authorList>
    </citation>
    <scope>NUCLEOTIDE SEQUENCE [LARGE SCALE GENOMIC DNA]</scope>
    <source>
        <strain evidence="1 2">BR 10303</strain>
    </source>
</reference>
<dbReference type="OrthoDB" id="8244107at2"/>
<accession>A0A109JGI6</accession>
<name>A0A109JGI6_9BRAD</name>
<organism evidence="1 2">
    <name type="scientific">Bradyrhizobium macuxiense</name>
    <dbReference type="NCBI Taxonomy" id="1755647"/>
    <lineage>
        <taxon>Bacteria</taxon>
        <taxon>Pseudomonadati</taxon>
        <taxon>Pseudomonadota</taxon>
        <taxon>Alphaproteobacteria</taxon>
        <taxon>Hyphomicrobiales</taxon>
        <taxon>Nitrobacteraceae</taxon>
        <taxon>Bradyrhizobium</taxon>
    </lineage>
</organism>
<dbReference type="RefSeq" id="WP_066513420.1">
    <property type="nucleotide sequence ID" value="NZ_LNCU01000107.1"/>
</dbReference>
<proteinExistence type="predicted"/>
<dbReference type="AlphaFoldDB" id="A0A109JGI6"/>
<protein>
    <submittedName>
        <fullName evidence="1">Uncharacterized protein</fullName>
    </submittedName>
</protein>
<evidence type="ECO:0000313" key="1">
    <source>
        <dbReference type="EMBL" id="KWV48414.1"/>
    </source>
</evidence>
<sequence>MASKRSEHTLVPTNGRGWPFGPQDTTPLAWWRTVPSYAFRDAEHVLLLATLKRMSVLHGGSDFASAQEGEAAAAIGVAFSLMPITEMTLKVDIAMTALLRCALERNAAAALVLTQVLSLTNLGHGLATDLAASWFAHGLRHSTDPEKFSKAETTLLATSRGRNRKGNIA</sequence>
<dbReference type="Proteomes" id="UP000057737">
    <property type="component" value="Unassembled WGS sequence"/>
</dbReference>
<gene>
    <name evidence="1" type="ORF">AS156_18205</name>
</gene>
<dbReference type="EMBL" id="LNCU01000107">
    <property type="protein sequence ID" value="KWV48414.1"/>
    <property type="molecule type" value="Genomic_DNA"/>
</dbReference>
<comment type="caution">
    <text evidence="1">The sequence shown here is derived from an EMBL/GenBank/DDBJ whole genome shotgun (WGS) entry which is preliminary data.</text>
</comment>